<dbReference type="EMBL" id="CP044622">
    <property type="protein sequence ID" value="QRD81761.1"/>
    <property type="molecule type" value="Genomic_DNA"/>
</dbReference>
<name>A0A7U2QR62_ASPFN</name>
<dbReference type="VEuPathDB" id="FungiDB:F9C07_9956"/>
<accession>A0A7U2QR62</accession>
<dbReference type="Proteomes" id="UP000596276">
    <property type="component" value="Chromosome 2"/>
</dbReference>
<organism evidence="2 3">
    <name type="scientific">Aspergillus flavus (strain ATCC 200026 / FGSC A1120 / IAM 13836 / NRRL 3357 / JCM 12722 / SRRC 167)</name>
    <dbReference type="NCBI Taxonomy" id="332952"/>
    <lineage>
        <taxon>Eukaryota</taxon>
        <taxon>Fungi</taxon>
        <taxon>Dikarya</taxon>
        <taxon>Ascomycota</taxon>
        <taxon>Pezizomycotina</taxon>
        <taxon>Eurotiomycetes</taxon>
        <taxon>Eurotiomycetidae</taxon>
        <taxon>Eurotiales</taxon>
        <taxon>Aspergillaceae</taxon>
        <taxon>Aspergillus</taxon>
        <taxon>Aspergillus subgen. Circumdati</taxon>
    </lineage>
</organism>
<evidence type="ECO:0000313" key="3">
    <source>
        <dbReference type="Proteomes" id="UP000596276"/>
    </source>
</evidence>
<gene>
    <name evidence="2" type="ORF">F9C07_9956</name>
</gene>
<evidence type="ECO:0000313" key="2">
    <source>
        <dbReference type="EMBL" id="QRD81761.1"/>
    </source>
</evidence>
<feature type="transmembrane region" description="Helical" evidence="1">
    <location>
        <begin position="12"/>
        <end position="29"/>
    </location>
</feature>
<keyword evidence="3" id="KW-1185">Reference proteome</keyword>
<dbReference type="AlphaFoldDB" id="A0A7U2QR62"/>
<keyword evidence="1" id="KW-0812">Transmembrane</keyword>
<feature type="transmembrane region" description="Helical" evidence="1">
    <location>
        <begin position="56"/>
        <end position="78"/>
    </location>
</feature>
<keyword evidence="1" id="KW-1133">Transmembrane helix</keyword>
<sequence>MFRSNTTTYTRSFIGVYICFPSFVHAFGYENSVSHYNKGKIAGLQMVHRHPKLSDALFIGPILNSVFAVAVISCAMNVRPRPWKRHKPSPMKH</sequence>
<keyword evidence="1" id="KW-0472">Membrane</keyword>
<reference evidence="3" key="1">
    <citation type="journal article" date="2021" name="G3 (Bethesda)">
        <title>Chromosome assembled and annotated genome sequence of Aspergillus flavus NRRL 3357.</title>
        <authorList>
            <person name="Skerker J.M."/>
            <person name="Pianalto K.M."/>
            <person name="Mondo S.J."/>
            <person name="Yang K."/>
            <person name="Arkin A.P."/>
            <person name="Keller N.P."/>
            <person name="Grigoriev I.V."/>
            <person name="Louise Glass N.L."/>
        </authorList>
    </citation>
    <scope>NUCLEOTIDE SEQUENCE [LARGE SCALE GENOMIC DNA]</scope>
    <source>
        <strain evidence="3">ATCC 200026 / FGSC A1120 / IAM 13836 / NRRL 3357 / JCM 12722 / SRRC 167</strain>
    </source>
</reference>
<proteinExistence type="predicted"/>
<evidence type="ECO:0008006" key="4">
    <source>
        <dbReference type="Google" id="ProtNLM"/>
    </source>
</evidence>
<evidence type="ECO:0000256" key="1">
    <source>
        <dbReference type="SAM" id="Phobius"/>
    </source>
</evidence>
<protein>
    <recommendedName>
        <fullName evidence="4">Transmembrane protein</fullName>
    </recommendedName>
</protein>